<feature type="compositionally biased region" description="Low complexity" evidence="1">
    <location>
        <begin position="144"/>
        <end position="159"/>
    </location>
</feature>
<feature type="region of interest" description="Disordered" evidence="1">
    <location>
        <begin position="126"/>
        <end position="193"/>
    </location>
</feature>
<accession>A0AAF0PS91</accession>
<name>A0AAF0PS91_SOLVR</name>
<dbReference type="Proteomes" id="UP001234989">
    <property type="component" value="Chromosome 1"/>
</dbReference>
<sequence length="193" mass="21323">MKRDIADFVAKYPNCQQVKVKHQKLGDNMTPFGVIVDRVTKSAHFLAVKTTYSAENYDKLYIHEIVRVGNVVYELELPAELAVVHPIFHISLLKKCVGDPASIVLLKSVAVNDSLTYEEKTTVFGEPRQGARTVKGTTVRRPARGSYPPRSGGPRDPSPAVNHHMSCGKARGGHTDPTKAHASDHGSYHRPWS</sequence>
<dbReference type="PANTHER" id="PTHR46148:SF57">
    <property type="entry name" value="OS12G0499874 PROTEIN"/>
    <property type="match status" value="1"/>
</dbReference>
<protein>
    <recommendedName>
        <fullName evidence="2">Tf2-1-like SH3-like domain-containing protein</fullName>
    </recommendedName>
</protein>
<evidence type="ECO:0000259" key="2">
    <source>
        <dbReference type="Pfam" id="PF24626"/>
    </source>
</evidence>
<dbReference type="Pfam" id="PF24626">
    <property type="entry name" value="SH3_Tf2-1"/>
    <property type="match status" value="1"/>
</dbReference>
<dbReference type="AlphaFoldDB" id="A0AAF0PS91"/>
<evidence type="ECO:0000313" key="3">
    <source>
        <dbReference type="EMBL" id="WMV09948.1"/>
    </source>
</evidence>
<feature type="compositionally biased region" description="Basic and acidic residues" evidence="1">
    <location>
        <begin position="173"/>
        <end position="187"/>
    </location>
</feature>
<feature type="domain" description="Tf2-1-like SH3-like" evidence="2">
    <location>
        <begin position="67"/>
        <end position="97"/>
    </location>
</feature>
<organism evidence="3 4">
    <name type="scientific">Solanum verrucosum</name>
    <dbReference type="NCBI Taxonomy" id="315347"/>
    <lineage>
        <taxon>Eukaryota</taxon>
        <taxon>Viridiplantae</taxon>
        <taxon>Streptophyta</taxon>
        <taxon>Embryophyta</taxon>
        <taxon>Tracheophyta</taxon>
        <taxon>Spermatophyta</taxon>
        <taxon>Magnoliopsida</taxon>
        <taxon>eudicotyledons</taxon>
        <taxon>Gunneridae</taxon>
        <taxon>Pentapetalae</taxon>
        <taxon>asterids</taxon>
        <taxon>lamiids</taxon>
        <taxon>Solanales</taxon>
        <taxon>Solanaceae</taxon>
        <taxon>Solanoideae</taxon>
        <taxon>Solaneae</taxon>
        <taxon>Solanum</taxon>
    </lineage>
</organism>
<dbReference type="EMBL" id="CP133612">
    <property type="protein sequence ID" value="WMV09948.1"/>
    <property type="molecule type" value="Genomic_DNA"/>
</dbReference>
<gene>
    <name evidence="3" type="ORF">MTR67_003333</name>
</gene>
<reference evidence="3" key="1">
    <citation type="submission" date="2023-08" db="EMBL/GenBank/DDBJ databases">
        <title>A de novo genome assembly of Solanum verrucosum Schlechtendal, a Mexican diploid species geographically isolated from the other diploid A-genome species in potato relatives.</title>
        <authorList>
            <person name="Hosaka K."/>
        </authorList>
    </citation>
    <scope>NUCLEOTIDE SEQUENCE</scope>
    <source>
        <tissue evidence="3">Young leaves</tissue>
    </source>
</reference>
<proteinExistence type="predicted"/>
<evidence type="ECO:0000313" key="4">
    <source>
        <dbReference type="Proteomes" id="UP001234989"/>
    </source>
</evidence>
<dbReference type="PANTHER" id="PTHR46148">
    <property type="entry name" value="CHROMO DOMAIN-CONTAINING PROTEIN"/>
    <property type="match status" value="1"/>
</dbReference>
<keyword evidence="4" id="KW-1185">Reference proteome</keyword>
<dbReference type="InterPro" id="IPR056924">
    <property type="entry name" value="SH3_Tf2-1"/>
</dbReference>
<evidence type="ECO:0000256" key="1">
    <source>
        <dbReference type="SAM" id="MobiDB-lite"/>
    </source>
</evidence>